<evidence type="ECO:0000259" key="5">
    <source>
        <dbReference type="PROSITE" id="PS51194"/>
    </source>
</evidence>
<evidence type="ECO:0000256" key="3">
    <source>
        <dbReference type="SAM" id="MobiDB-lite"/>
    </source>
</evidence>
<dbReference type="InterPro" id="IPR000330">
    <property type="entry name" value="SNF2_N"/>
</dbReference>
<dbReference type="GO" id="GO:0005524">
    <property type="term" value="F:ATP binding"/>
    <property type="evidence" value="ECO:0007669"/>
    <property type="project" value="InterPro"/>
</dbReference>
<evidence type="ECO:0000259" key="4">
    <source>
        <dbReference type="PROSITE" id="PS51192"/>
    </source>
</evidence>
<dbReference type="AlphaFoldDB" id="A0A9X1B4X5"/>
<feature type="compositionally biased region" description="Polar residues" evidence="3">
    <location>
        <begin position="13"/>
        <end position="23"/>
    </location>
</feature>
<evidence type="ECO:0000256" key="2">
    <source>
        <dbReference type="ARBA" id="ARBA00022806"/>
    </source>
</evidence>
<keyword evidence="2 6" id="KW-0067">ATP-binding</keyword>
<proteinExistence type="predicted"/>
<keyword evidence="7" id="KW-1185">Reference proteome</keyword>
<feature type="compositionally biased region" description="Low complexity" evidence="3">
    <location>
        <begin position="226"/>
        <end position="239"/>
    </location>
</feature>
<gene>
    <name evidence="6" type="ORF">CKO42_16095</name>
</gene>
<accession>A0A9X1B4X5</accession>
<dbReference type="GO" id="GO:0004386">
    <property type="term" value="F:helicase activity"/>
    <property type="evidence" value="ECO:0007669"/>
    <property type="project" value="UniProtKB-KW"/>
</dbReference>
<feature type="compositionally biased region" description="Polar residues" evidence="3">
    <location>
        <begin position="240"/>
        <end position="258"/>
    </location>
</feature>
<dbReference type="CDD" id="cd18793">
    <property type="entry name" value="SF2_C_SNF"/>
    <property type="match status" value="1"/>
</dbReference>
<keyword evidence="2 6" id="KW-0347">Helicase</keyword>
<dbReference type="InterPro" id="IPR001650">
    <property type="entry name" value="Helicase_C-like"/>
</dbReference>
<evidence type="ECO:0000256" key="1">
    <source>
        <dbReference type="ARBA" id="ARBA00022801"/>
    </source>
</evidence>
<dbReference type="Gene3D" id="3.40.50.300">
    <property type="entry name" value="P-loop containing nucleotide triphosphate hydrolases"/>
    <property type="match status" value="1"/>
</dbReference>
<dbReference type="SUPFAM" id="SSF52540">
    <property type="entry name" value="P-loop containing nucleoside triphosphate hydrolases"/>
    <property type="match status" value="2"/>
</dbReference>
<comment type="caution">
    <text evidence="6">The sequence shown here is derived from an EMBL/GenBank/DDBJ whole genome shotgun (WGS) entry which is preliminary data.</text>
</comment>
<feature type="domain" description="Helicase C-terminal" evidence="5">
    <location>
        <begin position="1102"/>
        <end position="1257"/>
    </location>
</feature>
<feature type="region of interest" description="Disordered" evidence="3">
    <location>
        <begin position="1"/>
        <end position="23"/>
    </location>
</feature>
<sequence>MAAHQDQNRDQDPNQAQSQAQAQRTDLIERALQVNADADAALELLRLPAAQLEPLLAERTPTEALTLKGWLCVLRGDYAEAISQFDQAHQAERKRTRKRNLYLPGLPGALYLLALLQRGEPDDLAKVHQQVRTCLRASVTDKLEAAFRVIGELAQVLAGQSKPVDCYALQHGFGYGAHRPLALLFRALALHWLGEPIHADIQRALAGYAEQYAQQTAKQGTQSDRQPGTQLGTQPGTQQRSQPGAKQSPQQGAKQNTEQGSGQGSSGQNAAPGIAQLAEQGSRWFLSETIALLNAIGYRDRLPAAPSTPPGLVNLTNLLKPKPHWTLALEALQRLAPDAAPSKDDPSAQDLRLVWLLVVQGSYANLEPREQKRTRGGGWTRGRAVALSRLANEPELMPHLSARDRAICACIVRERQQTPFGSSATQQSCSLNPDCALLAAVGHPLVLADPTDETPLELIPARPTLRVVKQGKDLLVRIEPFPQGKRGVQPVQESAYRFRLVQFDSSHQQIGAILGPDGLVVPKASKKELLKTLSSVAPLLTVHSDIGGGDSSAAEEVPADARPHLHLTPTGQGLDLGLQLELFVHPFGDAGPQLHPGEGSATLLTDLNGRAVSCTRDLRAEREAVQQLITACPALADGASTNWQLDDPEAALTALEQLQALGDAVLLDWPKGKRISLSAAVQVGQLRTSVNQKQDWLELGGSLHLDDGRVLELRELLAQAAEARGRFVRLGEREILSLSDALRRRLDGLRGLTDRGRFHPLAAPAIAELLDGMEIASSPAWEQLLARLNEVRELEPVIPSTLQAELRDYQAEGYRWLARLAHWGAGACLADDMGLGKTVQALALILSRAPEGPTLVLAPTSVCGNWLVEATRFAPTLRPLRFGAGDRAAMLAQAGPFDLIIASYGLLQTEAEHLAEVRWQTIVADEAQAFKNALTKRSKAIMQLQGAFRIITTGTPIENHLGELWNLFRFINPGLLGSLESFNARFANPIEQHQDQGARQRLRQLLRPFILRRLKSEVLSELPPRTEITLSLELSDSEQALYEAVRRESIARLEDAEANANPGQQRMQLLAEIMRLRRTCCHPRLALPDSTVPSSKLDAFADIVDELIENRHKALVFSQFVDHLKLIREHLDRRGIRYQYLDGSTPEPKRRAAVTAFQSGDGELFLISLRAGGAGLNLTAADYVIHMDPWWNPAVEDQASDRAHRIGQQRPVTIYRLVAKGTIEERILQLHANKRSLADALLEGTDDSSRLSYAEMLALVQESGGE</sequence>
<dbReference type="SMART" id="SM00490">
    <property type="entry name" value="HELICc"/>
    <property type="match status" value="1"/>
</dbReference>
<dbReference type="Pfam" id="PF00176">
    <property type="entry name" value="SNF2-rel_dom"/>
    <property type="match status" value="1"/>
</dbReference>
<dbReference type="Gene3D" id="3.40.50.10810">
    <property type="entry name" value="Tandem AAA-ATPase domain"/>
    <property type="match status" value="1"/>
</dbReference>
<protein>
    <submittedName>
        <fullName evidence="6">Helicase SNF2</fullName>
    </submittedName>
</protein>
<name>A0A9X1B4X5_9GAMM</name>
<dbReference type="InterPro" id="IPR049730">
    <property type="entry name" value="SNF2/RAD54-like_C"/>
</dbReference>
<keyword evidence="2 6" id="KW-0547">Nucleotide-binding</keyword>
<feature type="compositionally biased region" description="Polar residues" evidence="3">
    <location>
        <begin position="216"/>
        <end position="225"/>
    </location>
</feature>
<dbReference type="PANTHER" id="PTHR10799">
    <property type="entry name" value="SNF2/RAD54 HELICASE FAMILY"/>
    <property type="match status" value="1"/>
</dbReference>
<organism evidence="6 7">
    <name type="scientific">Lamprobacter modestohalophilus</name>
    <dbReference type="NCBI Taxonomy" id="1064514"/>
    <lineage>
        <taxon>Bacteria</taxon>
        <taxon>Pseudomonadati</taxon>
        <taxon>Pseudomonadota</taxon>
        <taxon>Gammaproteobacteria</taxon>
        <taxon>Chromatiales</taxon>
        <taxon>Chromatiaceae</taxon>
        <taxon>Lamprobacter</taxon>
    </lineage>
</organism>
<feature type="domain" description="Helicase ATP-binding" evidence="4">
    <location>
        <begin position="818"/>
        <end position="974"/>
    </location>
</feature>
<dbReference type="PROSITE" id="PS51192">
    <property type="entry name" value="HELICASE_ATP_BIND_1"/>
    <property type="match status" value="1"/>
</dbReference>
<keyword evidence="1" id="KW-0378">Hydrolase</keyword>
<dbReference type="CDD" id="cd18012">
    <property type="entry name" value="DEXQc_arch_SWI2_SNF2"/>
    <property type="match status" value="1"/>
</dbReference>
<dbReference type="RefSeq" id="WP_200246340.1">
    <property type="nucleotide sequence ID" value="NZ_NRRY01000029.1"/>
</dbReference>
<reference evidence="6 7" key="1">
    <citation type="journal article" date="2020" name="Microorganisms">
        <title>Osmotic Adaptation and Compatible Solute Biosynthesis of Phototrophic Bacteria as Revealed from Genome Analyses.</title>
        <authorList>
            <person name="Imhoff J.F."/>
            <person name="Rahn T."/>
            <person name="Kunzel S."/>
            <person name="Keller A."/>
            <person name="Neulinger S.C."/>
        </authorList>
    </citation>
    <scope>NUCLEOTIDE SEQUENCE [LARGE SCALE GENOMIC DNA]</scope>
    <source>
        <strain evidence="6 7">DSM 25653</strain>
    </source>
</reference>
<dbReference type="Pfam" id="PF00271">
    <property type="entry name" value="Helicase_C"/>
    <property type="match status" value="1"/>
</dbReference>
<dbReference type="Proteomes" id="UP001138768">
    <property type="component" value="Unassembled WGS sequence"/>
</dbReference>
<dbReference type="InterPro" id="IPR038718">
    <property type="entry name" value="SNF2-like_sf"/>
</dbReference>
<dbReference type="GO" id="GO:0016787">
    <property type="term" value="F:hydrolase activity"/>
    <property type="evidence" value="ECO:0007669"/>
    <property type="project" value="UniProtKB-KW"/>
</dbReference>
<dbReference type="PROSITE" id="PS51194">
    <property type="entry name" value="HELICASE_CTER"/>
    <property type="match status" value="1"/>
</dbReference>
<evidence type="ECO:0000313" key="6">
    <source>
        <dbReference type="EMBL" id="MBK1619935.1"/>
    </source>
</evidence>
<feature type="compositionally biased region" description="Basic and acidic residues" evidence="3">
    <location>
        <begin position="1"/>
        <end position="12"/>
    </location>
</feature>
<dbReference type="EMBL" id="NRRY01000029">
    <property type="protein sequence ID" value="MBK1619935.1"/>
    <property type="molecule type" value="Genomic_DNA"/>
</dbReference>
<dbReference type="InterPro" id="IPR027417">
    <property type="entry name" value="P-loop_NTPase"/>
</dbReference>
<dbReference type="SMART" id="SM00487">
    <property type="entry name" value="DEXDc"/>
    <property type="match status" value="1"/>
</dbReference>
<dbReference type="InterPro" id="IPR014001">
    <property type="entry name" value="Helicase_ATP-bd"/>
</dbReference>
<feature type="region of interest" description="Disordered" evidence="3">
    <location>
        <begin position="216"/>
        <end position="271"/>
    </location>
</feature>
<evidence type="ECO:0000313" key="7">
    <source>
        <dbReference type="Proteomes" id="UP001138768"/>
    </source>
</evidence>